<name>A0A506PI58_9FLAO</name>
<dbReference type="SUPFAM" id="SSF53474">
    <property type="entry name" value="alpha/beta-Hydrolases"/>
    <property type="match status" value="1"/>
</dbReference>
<dbReference type="OrthoDB" id="9796770at2"/>
<dbReference type="GO" id="GO:0006508">
    <property type="term" value="P:proteolysis"/>
    <property type="evidence" value="ECO:0007669"/>
    <property type="project" value="InterPro"/>
</dbReference>
<organism evidence="6 7">
    <name type="scientific">Paucihalobacter ruber</name>
    <dbReference type="NCBI Taxonomy" id="2567861"/>
    <lineage>
        <taxon>Bacteria</taxon>
        <taxon>Pseudomonadati</taxon>
        <taxon>Bacteroidota</taxon>
        <taxon>Flavobacteriia</taxon>
        <taxon>Flavobacteriales</taxon>
        <taxon>Flavobacteriaceae</taxon>
        <taxon>Paucihalobacter</taxon>
    </lineage>
</organism>
<dbReference type="Gene3D" id="3.40.50.1820">
    <property type="entry name" value="alpha/beta hydrolase"/>
    <property type="match status" value="1"/>
</dbReference>
<dbReference type="InterPro" id="IPR005945">
    <property type="entry name" value="Pro_imino_pep"/>
</dbReference>
<dbReference type="Pfam" id="PF00561">
    <property type="entry name" value="Abhydrolase_1"/>
    <property type="match status" value="1"/>
</dbReference>
<feature type="active site" description="Nucleophile" evidence="4">
    <location>
        <position position="154"/>
    </location>
</feature>
<keyword evidence="2 3" id="KW-0378">Hydrolase</keyword>
<protein>
    <submittedName>
        <fullName evidence="6">Alpha/beta fold hydrolase</fullName>
    </submittedName>
</protein>
<dbReference type="GO" id="GO:0008233">
    <property type="term" value="F:peptidase activity"/>
    <property type="evidence" value="ECO:0007669"/>
    <property type="project" value="InterPro"/>
</dbReference>
<dbReference type="PANTHER" id="PTHR43798">
    <property type="entry name" value="MONOACYLGLYCEROL LIPASE"/>
    <property type="match status" value="1"/>
</dbReference>
<keyword evidence="7" id="KW-1185">Reference proteome</keyword>
<dbReference type="AlphaFoldDB" id="A0A506PI58"/>
<dbReference type="NCBIfam" id="TIGR01250">
    <property type="entry name" value="pro_imino_pep_2"/>
    <property type="match status" value="1"/>
</dbReference>
<sequence>MKTNIILLSIFISLLFGCNEKPETATTSEVPSKSGYFDYSNSDDQLTGGIKMIPIETANGTFNVYTKRVGNNPKMRVLLLHGGPGGTHEEFDSFDGYLPNEEIEYIYYDQLDSYYSDKPNDPSLWTTEHFVEEVEQVRKALNLNKDNFYLLGQSWGGILAMEYALKYQDNLKGLIIMNMMSSAPEYSKYAEEVLGPQMPEDVLKELKELEANEDYKNPRYEELLMNHYYTEHTLRMPLEEWPKSVQLLFQHLNYDIYLYMQGPSEFGMAGDATLKTWDVSDRLKTIKTPTLVVGATYDTMDPKHMEWMANEVQNGRFLLCPNGSHLVQYDDPKTFFNGLIKFIKDVDEGTF</sequence>
<comment type="similarity">
    <text evidence="1 3">Belongs to the peptidase S33 family.</text>
</comment>
<evidence type="ECO:0000256" key="2">
    <source>
        <dbReference type="ARBA" id="ARBA00022801"/>
    </source>
</evidence>
<dbReference type="PIRSF" id="PIRSF005539">
    <property type="entry name" value="Pept_S33_TRI_F1"/>
    <property type="match status" value="1"/>
</dbReference>
<evidence type="ECO:0000313" key="6">
    <source>
        <dbReference type="EMBL" id="TPV32782.1"/>
    </source>
</evidence>
<evidence type="ECO:0000259" key="5">
    <source>
        <dbReference type="Pfam" id="PF00561"/>
    </source>
</evidence>
<dbReference type="InterPro" id="IPR002410">
    <property type="entry name" value="Peptidase_S33"/>
</dbReference>
<feature type="active site" description="Proton donor" evidence="4">
    <location>
        <position position="325"/>
    </location>
</feature>
<dbReference type="InterPro" id="IPR000073">
    <property type="entry name" value="AB_hydrolase_1"/>
</dbReference>
<dbReference type="Proteomes" id="UP000317332">
    <property type="component" value="Unassembled WGS sequence"/>
</dbReference>
<evidence type="ECO:0000256" key="4">
    <source>
        <dbReference type="PIRSR" id="PIRSR005539-1"/>
    </source>
</evidence>
<evidence type="ECO:0000256" key="3">
    <source>
        <dbReference type="PIRNR" id="PIRNR005539"/>
    </source>
</evidence>
<feature type="domain" description="AB hydrolase-1" evidence="5">
    <location>
        <begin position="77"/>
        <end position="332"/>
    </location>
</feature>
<dbReference type="PRINTS" id="PR00793">
    <property type="entry name" value="PROAMNOPTASE"/>
</dbReference>
<feature type="active site" evidence="4">
    <location>
        <position position="298"/>
    </location>
</feature>
<proteinExistence type="inferred from homology"/>
<gene>
    <name evidence="6" type="ORF">FJ651_10730</name>
</gene>
<comment type="caution">
    <text evidence="6">The sequence shown here is derived from an EMBL/GenBank/DDBJ whole genome shotgun (WGS) entry which is preliminary data.</text>
</comment>
<reference evidence="6 7" key="1">
    <citation type="submission" date="2019-06" db="EMBL/GenBank/DDBJ databases">
        <title>Flavobacteriaceae Paucihalobacterium erythroidium CWB-1, complete genome.</title>
        <authorList>
            <person name="Wu S."/>
        </authorList>
    </citation>
    <scope>NUCLEOTIDE SEQUENCE [LARGE SCALE GENOMIC DNA]</scope>
    <source>
        <strain evidence="6 7">CWB-1</strain>
    </source>
</reference>
<evidence type="ECO:0000313" key="7">
    <source>
        <dbReference type="Proteomes" id="UP000317332"/>
    </source>
</evidence>
<dbReference type="PANTHER" id="PTHR43798:SF31">
    <property type="entry name" value="AB HYDROLASE SUPERFAMILY PROTEIN YCLE"/>
    <property type="match status" value="1"/>
</dbReference>
<dbReference type="GO" id="GO:0016020">
    <property type="term" value="C:membrane"/>
    <property type="evidence" value="ECO:0007669"/>
    <property type="project" value="TreeGrafter"/>
</dbReference>
<dbReference type="InterPro" id="IPR029058">
    <property type="entry name" value="AB_hydrolase_fold"/>
</dbReference>
<dbReference type="RefSeq" id="WP_140990529.1">
    <property type="nucleotide sequence ID" value="NZ_VHIQ01000005.1"/>
</dbReference>
<accession>A0A506PI58</accession>
<dbReference type="InterPro" id="IPR050266">
    <property type="entry name" value="AB_hydrolase_sf"/>
</dbReference>
<dbReference type="EMBL" id="VHIQ01000005">
    <property type="protein sequence ID" value="TPV32782.1"/>
    <property type="molecule type" value="Genomic_DNA"/>
</dbReference>
<dbReference type="PROSITE" id="PS51257">
    <property type="entry name" value="PROKAR_LIPOPROTEIN"/>
    <property type="match status" value="1"/>
</dbReference>
<evidence type="ECO:0000256" key="1">
    <source>
        <dbReference type="ARBA" id="ARBA00010088"/>
    </source>
</evidence>